<keyword evidence="1" id="KW-0812">Transmembrane</keyword>
<gene>
    <name evidence="2" type="ORF">SAMN02745117_01833</name>
</gene>
<dbReference type="InterPro" id="IPR012902">
    <property type="entry name" value="N_methyl_site"/>
</dbReference>
<proteinExistence type="predicted"/>
<dbReference type="Proteomes" id="UP000184327">
    <property type="component" value="Unassembled WGS sequence"/>
</dbReference>
<dbReference type="InterPro" id="IPR032092">
    <property type="entry name" value="PilW"/>
</dbReference>
<organism evidence="2 3">
    <name type="scientific">Lampropedia hyalina DSM 16112</name>
    <dbReference type="NCBI Taxonomy" id="1122156"/>
    <lineage>
        <taxon>Bacteria</taxon>
        <taxon>Pseudomonadati</taxon>
        <taxon>Pseudomonadota</taxon>
        <taxon>Betaproteobacteria</taxon>
        <taxon>Burkholderiales</taxon>
        <taxon>Comamonadaceae</taxon>
        <taxon>Lampropedia</taxon>
    </lineage>
</organism>
<dbReference type="EMBL" id="FQUZ01000020">
    <property type="protein sequence ID" value="SHF38071.1"/>
    <property type="molecule type" value="Genomic_DNA"/>
</dbReference>
<keyword evidence="3" id="KW-1185">Reference proteome</keyword>
<evidence type="ECO:0000313" key="2">
    <source>
        <dbReference type="EMBL" id="SHF38071.1"/>
    </source>
</evidence>
<evidence type="ECO:0000256" key="1">
    <source>
        <dbReference type="SAM" id="Phobius"/>
    </source>
</evidence>
<dbReference type="Pfam" id="PF16074">
    <property type="entry name" value="PilW"/>
    <property type="match status" value="1"/>
</dbReference>
<accession>A0A1M5B6A0</accession>
<name>A0A1M5B6A0_9BURK</name>
<reference evidence="2 3" key="1">
    <citation type="submission" date="2016-11" db="EMBL/GenBank/DDBJ databases">
        <authorList>
            <person name="Jaros S."/>
            <person name="Januszkiewicz K."/>
            <person name="Wedrychowicz H."/>
        </authorList>
    </citation>
    <scope>NUCLEOTIDE SEQUENCE [LARGE SCALE GENOMIC DNA]</scope>
    <source>
        <strain evidence="2 3">DSM 16112</strain>
    </source>
</reference>
<dbReference type="GO" id="GO:0043683">
    <property type="term" value="P:type IV pilus assembly"/>
    <property type="evidence" value="ECO:0007669"/>
    <property type="project" value="InterPro"/>
</dbReference>
<dbReference type="STRING" id="1122156.SAMN02745117_01833"/>
<dbReference type="Pfam" id="PF07963">
    <property type="entry name" value="N_methyl"/>
    <property type="match status" value="1"/>
</dbReference>
<evidence type="ECO:0000313" key="3">
    <source>
        <dbReference type="Proteomes" id="UP000184327"/>
    </source>
</evidence>
<protein>
    <submittedName>
        <fullName evidence="2">Type IV pilus assembly protein PilW</fullName>
    </submittedName>
</protein>
<dbReference type="RefSeq" id="WP_234971099.1">
    <property type="nucleotide sequence ID" value="NZ_FQUZ01000020.1"/>
</dbReference>
<keyword evidence="1" id="KW-1133">Transmembrane helix</keyword>
<dbReference type="AlphaFoldDB" id="A0A1M5B6A0"/>
<sequence length="306" mass="33465">MKHTPNLHRQQGLTLAELMVAMVIGMMIVMATYASLTVARQGFGTVNATSELRDNARFAIAIIQQMATQAGYKNDYNATYMQSSSDATGFNLGGASETVQFVHGHNSAIITGKNIVTTGNTIVNSSDILTLRNMTGQLTEANNWTDRTMVDCTGTRRDASSMIESHFYVAISNGEPTLMCKFNMDANAEPLLSGVETFQVLYGVNTAADTNTFNDTVASFQFLRADEITNNAMWRQVRSLRIGMVLRSAPGSGGEKTAQDYWPLGKAIGDDNNKFTSEADDRMRQVVTFTVQLRNNLNPPNLNASL</sequence>
<feature type="transmembrane region" description="Helical" evidence="1">
    <location>
        <begin position="12"/>
        <end position="36"/>
    </location>
</feature>
<keyword evidence="1" id="KW-0472">Membrane</keyword>